<protein>
    <submittedName>
        <fullName evidence="1">ABC transporter substrate-binding protein</fullName>
    </submittedName>
</protein>
<dbReference type="Pfam" id="PF04392">
    <property type="entry name" value="ABC_sub_bind"/>
    <property type="match status" value="1"/>
</dbReference>
<name>A0ABQ6AWZ0_9BRAD</name>
<sequence>MATTAAALPLAARAQQQPMPVIGFLHSASPGPHADLVRAFRQGLNETGYVEGKNVAIEYRWAEGQNDRLPALAADLVRRQVNVIAAPSRTAALAAKAATKTIPIVFELGDNPVELGLVNSLNRPGGNLTGVTSLNTEIGPKRLELLHELVPTASIIALLVNPTNPGLAENLSRDLEAAARNLGLQLHVVHASTDRDIDTIFATLVQRRAGGLVIGNDAFFVNQIAQLAALTVRHALPTIFQTHEFAAAGGLISYGTNLKDLFRQVGVYTGRILKGERPADMPVQQATKVELIINLKTAKALGLTVPLSLLGRANEVIE</sequence>
<organism evidence="1 2">
    <name type="scientific">Bradyrhizobium iriomotense</name>
    <dbReference type="NCBI Taxonomy" id="441950"/>
    <lineage>
        <taxon>Bacteria</taxon>
        <taxon>Pseudomonadati</taxon>
        <taxon>Pseudomonadota</taxon>
        <taxon>Alphaproteobacteria</taxon>
        <taxon>Hyphomicrobiales</taxon>
        <taxon>Nitrobacteraceae</taxon>
        <taxon>Bradyrhizobium</taxon>
    </lineage>
</organism>
<dbReference type="SUPFAM" id="SSF53822">
    <property type="entry name" value="Periplasmic binding protein-like I"/>
    <property type="match status" value="1"/>
</dbReference>
<dbReference type="CDD" id="cd06325">
    <property type="entry name" value="PBP1_ABC_unchar_transporter"/>
    <property type="match status" value="1"/>
</dbReference>
<evidence type="ECO:0000313" key="1">
    <source>
        <dbReference type="EMBL" id="GLR85950.1"/>
    </source>
</evidence>
<evidence type="ECO:0000313" key="2">
    <source>
        <dbReference type="Proteomes" id="UP001156905"/>
    </source>
</evidence>
<keyword evidence="2" id="KW-1185">Reference proteome</keyword>
<accession>A0ABQ6AWZ0</accession>
<dbReference type="Proteomes" id="UP001156905">
    <property type="component" value="Unassembled WGS sequence"/>
</dbReference>
<gene>
    <name evidence="1" type="ORF">GCM10007857_26610</name>
</gene>
<reference evidence="2" key="1">
    <citation type="journal article" date="2019" name="Int. J. Syst. Evol. Microbiol.">
        <title>The Global Catalogue of Microorganisms (GCM) 10K type strain sequencing project: providing services to taxonomists for standard genome sequencing and annotation.</title>
        <authorList>
            <consortium name="The Broad Institute Genomics Platform"/>
            <consortium name="The Broad Institute Genome Sequencing Center for Infectious Disease"/>
            <person name="Wu L."/>
            <person name="Ma J."/>
        </authorList>
    </citation>
    <scope>NUCLEOTIDE SEQUENCE [LARGE SCALE GENOMIC DNA]</scope>
    <source>
        <strain evidence="2">NBRC 102520</strain>
    </source>
</reference>
<comment type="caution">
    <text evidence="1">The sequence shown here is derived from an EMBL/GenBank/DDBJ whole genome shotgun (WGS) entry which is preliminary data.</text>
</comment>
<dbReference type="PANTHER" id="PTHR35271">
    <property type="entry name" value="ABC TRANSPORTER, SUBSTRATE-BINDING LIPOPROTEIN-RELATED"/>
    <property type="match status" value="1"/>
</dbReference>
<dbReference type="EMBL" id="BSOW01000008">
    <property type="protein sequence ID" value="GLR85950.1"/>
    <property type="molecule type" value="Genomic_DNA"/>
</dbReference>
<dbReference type="InterPro" id="IPR028082">
    <property type="entry name" value="Peripla_BP_I"/>
</dbReference>
<dbReference type="Gene3D" id="3.40.50.2300">
    <property type="match status" value="2"/>
</dbReference>
<proteinExistence type="predicted"/>
<dbReference type="RefSeq" id="WP_284265744.1">
    <property type="nucleotide sequence ID" value="NZ_BSOW01000008.1"/>
</dbReference>
<dbReference type="InterPro" id="IPR007487">
    <property type="entry name" value="ABC_transpt-TYRBP-like"/>
</dbReference>
<dbReference type="PANTHER" id="PTHR35271:SF1">
    <property type="entry name" value="ABC TRANSPORTER, SUBSTRATE-BINDING LIPOPROTEIN"/>
    <property type="match status" value="1"/>
</dbReference>